<keyword evidence="4" id="KW-0560">Oxidoreductase</keyword>
<dbReference type="AlphaFoldDB" id="L9WZM6"/>
<accession>L9WZM6</accession>
<dbReference type="Gene3D" id="3.30.9.10">
    <property type="entry name" value="D-Amino Acid Oxidase, subunit A, domain 2"/>
    <property type="match status" value="1"/>
</dbReference>
<dbReference type="GO" id="GO:0050660">
    <property type="term" value="F:flavin adenine dinucleotide binding"/>
    <property type="evidence" value="ECO:0007669"/>
    <property type="project" value="InterPro"/>
</dbReference>
<comment type="caution">
    <text evidence="6">The sequence shown here is derived from an EMBL/GenBank/DDBJ whole genome shotgun (WGS) entry which is preliminary data.</text>
</comment>
<dbReference type="eggNOG" id="arCOG00755">
    <property type="taxonomic scope" value="Archaea"/>
</dbReference>
<dbReference type="SUPFAM" id="SSF51905">
    <property type="entry name" value="FAD/NAD(P)-binding domain"/>
    <property type="match status" value="1"/>
</dbReference>
<evidence type="ECO:0000256" key="3">
    <source>
        <dbReference type="ARBA" id="ARBA00022827"/>
    </source>
</evidence>
<dbReference type="EMBL" id="AOIB01000033">
    <property type="protein sequence ID" value="ELY54915.1"/>
    <property type="molecule type" value="Genomic_DNA"/>
</dbReference>
<feature type="domain" description="FAD dependent oxidoreductase" evidence="5">
    <location>
        <begin position="12"/>
        <end position="365"/>
    </location>
</feature>
<comment type="cofactor">
    <cofactor evidence="1">
        <name>FAD</name>
        <dbReference type="ChEBI" id="CHEBI:57692"/>
    </cofactor>
</comment>
<keyword evidence="3" id="KW-0274">FAD</keyword>
<dbReference type="InterPro" id="IPR045170">
    <property type="entry name" value="MTOX"/>
</dbReference>
<dbReference type="Pfam" id="PF01266">
    <property type="entry name" value="DAO"/>
    <property type="match status" value="1"/>
</dbReference>
<sequence length="397" mass="42815">MEATPTLPEATDIVIVGGGVIGASIAYFLVTESEYDVTLVEKNAIGAGSTGDSSAIIRHHYGEKELYTELADWSHQFYQEFEDRVGEPIAYNENPRVTFAEEGSSDVEYAEAGYEILSELGIPVTRYDGDQLDEAFPMFNLEAFDFAVSDETAAYSDGTDVAAGFVRAAQHRGATVVTGVAVEGFETESGSVTAVQTDDGTVACDNVVLAAGPWTPALGEQLGLDVPITPSREQVLLLEPTAEYREQYPDLVPTAGLPGGCYIRSEFGEGVLIATHHSEEQCDPDHYEKRPDQETLLDLHETVAEYIPELSDAGIQGKYTGVYANTPDHDFILDHCGPDGCYLACGFSGHGFKQAPAVGKLMSDRITKGESELADLEFFSLSRFEDSAEGHGGGIEY</sequence>
<evidence type="ECO:0000256" key="2">
    <source>
        <dbReference type="ARBA" id="ARBA00022630"/>
    </source>
</evidence>
<dbReference type="Gene3D" id="3.50.50.60">
    <property type="entry name" value="FAD/NAD(P)-binding domain"/>
    <property type="match status" value="1"/>
</dbReference>
<organism evidence="6 7">
    <name type="scientific">Natronococcus amylolyticus DSM 10524</name>
    <dbReference type="NCBI Taxonomy" id="1227497"/>
    <lineage>
        <taxon>Archaea</taxon>
        <taxon>Methanobacteriati</taxon>
        <taxon>Methanobacteriota</taxon>
        <taxon>Stenosarchaea group</taxon>
        <taxon>Halobacteria</taxon>
        <taxon>Halobacteriales</taxon>
        <taxon>Natrialbaceae</taxon>
        <taxon>Natronococcus</taxon>
    </lineage>
</organism>
<dbReference type="InterPro" id="IPR036188">
    <property type="entry name" value="FAD/NAD-bd_sf"/>
</dbReference>
<keyword evidence="2" id="KW-0285">Flavoprotein</keyword>
<dbReference type="OrthoDB" id="168391at2157"/>
<dbReference type="PANTHER" id="PTHR10961:SF7">
    <property type="entry name" value="FAD DEPENDENT OXIDOREDUCTASE DOMAIN-CONTAINING PROTEIN"/>
    <property type="match status" value="1"/>
</dbReference>
<keyword evidence="7" id="KW-1185">Reference proteome</keyword>
<gene>
    <name evidence="6" type="ORF">C491_17499</name>
</gene>
<evidence type="ECO:0000313" key="7">
    <source>
        <dbReference type="Proteomes" id="UP000011688"/>
    </source>
</evidence>
<proteinExistence type="predicted"/>
<reference evidence="6 7" key="1">
    <citation type="journal article" date="2014" name="PLoS Genet.">
        <title>Phylogenetically driven sequencing of extremely halophilic archaea reveals strategies for static and dynamic osmo-response.</title>
        <authorList>
            <person name="Becker E.A."/>
            <person name="Seitzer P.M."/>
            <person name="Tritt A."/>
            <person name="Larsen D."/>
            <person name="Krusor M."/>
            <person name="Yao A.I."/>
            <person name="Wu D."/>
            <person name="Madern D."/>
            <person name="Eisen J.A."/>
            <person name="Darling A.E."/>
            <person name="Facciotti M.T."/>
        </authorList>
    </citation>
    <scope>NUCLEOTIDE SEQUENCE [LARGE SCALE GENOMIC DNA]</scope>
    <source>
        <strain evidence="6 7">DSM 10524</strain>
    </source>
</reference>
<evidence type="ECO:0000259" key="5">
    <source>
        <dbReference type="Pfam" id="PF01266"/>
    </source>
</evidence>
<dbReference type="PANTHER" id="PTHR10961">
    <property type="entry name" value="PEROXISOMAL SARCOSINE OXIDASE"/>
    <property type="match status" value="1"/>
</dbReference>
<evidence type="ECO:0000313" key="6">
    <source>
        <dbReference type="EMBL" id="ELY54915.1"/>
    </source>
</evidence>
<dbReference type="InterPro" id="IPR006076">
    <property type="entry name" value="FAD-dep_OxRdtase"/>
</dbReference>
<dbReference type="STRING" id="1227497.C491_17499"/>
<name>L9WZM6_9EURY</name>
<dbReference type="Proteomes" id="UP000011688">
    <property type="component" value="Unassembled WGS sequence"/>
</dbReference>
<evidence type="ECO:0000256" key="4">
    <source>
        <dbReference type="ARBA" id="ARBA00023002"/>
    </source>
</evidence>
<protein>
    <submittedName>
        <fullName evidence="6">FAD dependent oxidoreductase</fullName>
    </submittedName>
</protein>
<dbReference type="RefSeq" id="WP_005558517.1">
    <property type="nucleotide sequence ID" value="NZ_AOIB01000033.1"/>
</dbReference>
<dbReference type="GO" id="GO:0008115">
    <property type="term" value="F:sarcosine oxidase activity"/>
    <property type="evidence" value="ECO:0007669"/>
    <property type="project" value="TreeGrafter"/>
</dbReference>
<evidence type="ECO:0000256" key="1">
    <source>
        <dbReference type="ARBA" id="ARBA00001974"/>
    </source>
</evidence>